<dbReference type="SUPFAM" id="SSF53448">
    <property type="entry name" value="Nucleotide-diphospho-sugar transferases"/>
    <property type="match status" value="1"/>
</dbReference>
<dbReference type="Gene3D" id="3.90.550.10">
    <property type="entry name" value="Spore Coat Polysaccharide Biosynthesis Protein SpsA, Chain A"/>
    <property type="match status" value="1"/>
</dbReference>
<feature type="domain" description="Glycosyltransferase 2-like" evidence="4">
    <location>
        <begin position="269"/>
        <end position="364"/>
    </location>
</feature>
<evidence type="ECO:0000256" key="1">
    <source>
        <dbReference type="ARBA" id="ARBA00006739"/>
    </source>
</evidence>
<dbReference type="PANTHER" id="PTHR43179">
    <property type="entry name" value="RHAMNOSYLTRANSFERASE WBBL"/>
    <property type="match status" value="1"/>
</dbReference>
<dbReference type="InterPro" id="IPR029044">
    <property type="entry name" value="Nucleotide-diphossugar_trans"/>
</dbReference>
<evidence type="ECO:0000313" key="5">
    <source>
        <dbReference type="EMBL" id="TDL21121.1"/>
    </source>
</evidence>
<gene>
    <name evidence="5" type="ORF">BD410DRAFT_316142</name>
</gene>
<evidence type="ECO:0000256" key="3">
    <source>
        <dbReference type="ARBA" id="ARBA00022679"/>
    </source>
</evidence>
<organism evidence="5 6">
    <name type="scientific">Rickenella mellea</name>
    <dbReference type="NCBI Taxonomy" id="50990"/>
    <lineage>
        <taxon>Eukaryota</taxon>
        <taxon>Fungi</taxon>
        <taxon>Dikarya</taxon>
        <taxon>Basidiomycota</taxon>
        <taxon>Agaricomycotina</taxon>
        <taxon>Agaricomycetes</taxon>
        <taxon>Hymenochaetales</taxon>
        <taxon>Rickenellaceae</taxon>
        <taxon>Rickenella</taxon>
    </lineage>
</organism>
<evidence type="ECO:0000256" key="2">
    <source>
        <dbReference type="ARBA" id="ARBA00022676"/>
    </source>
</evidence>
<dbReference type="InterPro" id="IPR001173">
    <property type="entry name" value="Glyco_trans_2-like"/>
</dbReference>
<proteinExistence type="inferred from homology"/>
<dbReference type="Pfam" id="PF00535">
    <property type="entry name" value="Glycos_transf_2"/>
    <property type="match status" value="1"/>
</dbReference>
<dbReference type="EMBL" id="ML170183">
    <property type="protein sequence ID" value="TDL21121.1"/>
    <property type="molecule type" value="Genomic_DNA"/>
</dbReference>
<dbReference type="GO" id="GO:0016757">
    <property type="term" value="F:glycosyltransferase activity"/>
    <property type="evidence" value="ECO:0007669"/>
    <property type="project" value="UniProtKB-KW"/>
</dbReference>
<keyword evidence="2" id="KW-0328">Glycosyltransferase</keyword>
<comment type="similarity">
    <text evidence="1">Belongs to the glycosyltransferase 2 family.</text>
</comment>
<name>A0A4Y7Q1B4_9AGAM</name>
<sequence>MVGMDRKHQSIVFAILLPITSRGLSSPDTCLEQLAKFSESLLSTTSQEGNDDVKIDISVYVAVDADDEHLLSQHPSKPENVLRNSGILHVTTLVCSHPRGHVSTLWRDCARRAWNDGCDYFVLIGDDVVLLDKRWMISIHEEFLRAGRDEGVPTGFGCIALTDVSFPGMPTFPVVHRTHMDIFGGEVVPEVFINQDGNVYLYQLYRRWGCSRMISSRIRNGVGGSGNARYVKQHATKWAFDTLDHSTKTLEDWMTQRHPKILRKLTIDVIVPSYRVQLPLLDGILQLKSSSTCSVMFVIIVDDPNSPQIPELQKRYDGRPDVRIRVNPKNIGASATRNRGMDESAAEWVHFLDDDVVPHPDLLLEDEKIIRAHPLAAGFVGNSQFPPADSVFKTAIHLAGVIDYWNIATKWITDVQQGTYVPWGVTANLIARRNVDDGVKYDLVFPKTGGGEDIDYCLKKHAYFVAHGLQGFHQAPKVTITHPWWNDGRRSYWRYYMWSKGDGALIKLYPHFSFRDSAPNSSELFFLISTILSPLIPLRIIKLRTFLAAPASVVIANVVHDLYRHLWRERRSPASIKSNLRGIYWMIASIESSFIRMASEAGRLAGMLERRETAWFGYRFDWLVGRKGEAPRLEERRKSRERLALSLCFLAMFVTASR</sequence>
<dbReference type="VEuPathDB" id="FungiDB:BD410DRAFT_316142"/>
<evidence type="ECO:0000313" key="6">
    <source>
        <dbReference type="Proteomes" id="UP000294933"/>
    </source>
</evidence>
<dbReference type="OrthoDB" id="331544at2759"/>
<dbReference type="Proteomes" id="UP000294933">
    <property type="component" value="Unassembled WGS sequence"/>
</dbReference>
<dbReference type="PANTHER" id="PTHR43179:SF12">
    <property type="entry name" value="GALACTOFURANOSYLTRANSFERASE GLFT2"/>
    <property type="match status" value="1"/>
</dbReference>
<reference evidence="5 6" key="1">
    <citation type="submission" date="2018-06" db="EMBL/GenBank/DDBJ databases">
        <title>A transcriptomic atlas of mushroom development highlights an independent origin of complex multicellularity.</title>
        <authorList>
            <consortium name="DOE Joint Genome Institute"/>
            <person name="Krizsan K."/>
            <person name="Almasi E."/>
            <person name="Merenyi Z."/>
            <person name="Sahu N."/>
            <person name="Viragh M."/>
            <person name="Koszo T."/>
            <person name="Mondo S."/>
            <person name="Kiss B."/>
            <person name="Balint B."/>
            <person name="Kues U."/>
            <person name="Barry K."/>
            <person name="Hegedus J.C."/>
            <person name="Henrissat B."/>
            <person name="Johnson J."/>
            <person name="Lipzen A."/>
            <person name="Ohm R."/>
            <person name="Nagy I."/>
            <person name="Pangilinan J."/>
            <person name="Yan J."/>
            <person name="Xiong Y."/>
            <person name="Grigoriev I.V."/>
            <person name="Hibbett D.S."/>
            <person name="Nagy L.G."/>
        </authorList>
    </citation>
    <scope>NUCLEOTIDE SEQUENCE [LARGE SCALE GENOMIC DNA]</scope>
    <source>
        <strain evidence="5 6">SZMC22713</strain>
    </source>
</reference>
<accession>A0A4Y7Q1B4</accession>
<keyword evidence="3" id="KW-0808">Transferase</keyword>
<dbReference type="CDD" id="cd00761">
    <property type="entry name" value="Glyco_tranf_GTA_type"/>
    <property type="match status" value="1"/>
</dbReference>
<protein>
    <recommendedName>
        <fullName evidence="4">Glycosyltransferase 2-like domain-containing protein</fullName>
    </recommendedName>
</protein>
<dbReference type="STRING" id="50990.A0A4Y7Q1B4"/>
<keyword evidence="6" id="KW-1185">Reference proteome</keyword>
<dbReference type="AlphaFoldDB" id="A0A4Y7Q1B4"/>
<evidence type="ECO:0000259" key="4">
    <source>
        <dbReference type="Pfam" id="PF00535"/>
    </source>
</evidence>